<protein>
    <submittedName>
        <fullName evidence="2">Uncharacterized protein</fullName>
    </submittedName>
</protein>
<evidence type="ECO:0000313" key="3">
    <source>
        <dbReference type="Proteomes" id="UP001187192"/>
    </source>
</evidence>
<keyword evidence="1" id="KW-1133">Transmembrane helix</keyword>
<feature type="transmembrane region" description="Helical" evidence="1">
    <location>
        <begin position="147"/>
        <end position="168"/>
    </location>
</feature>
<gene>
    <name evidence="2" type="ORF">TIFTF001_026257</name>
</gene>
<feature type="transmembrane region" description="Helical" evidence="1">
    <location>
        <begin position="60"/>
        <end position="83"/>
    </location>
</feature>
<keyword evidence="1" id="KW-0812">Transmembrane</keyword>
<organism evidence="2 3">
    <name type="scientific">Ficus carica</name>
    <name type="common">Common fig</name>
    <dbReference type="NCBI Taxonomy" id="3494"/>
    <lineage>
        <taxon>Eukaryota</taxon>
        <taxon>Viridiplantae</taxon>
        <taxon>Streptophyta</taxon>
        <taxon>Embryophyta</taxon>
        <taxon>Tracheophyta</taxon>
        <taxon>Spermatophyta</taxon>
        <taxon>Magnoliopsida</taxon>
        <taxon>eudicotyledons</taxon>
        <taxon>Gunneridae</taxon>
        <taxon>Pentapetalae</taxon>
        <taxon>rosids</taxon>
        <taxon>fabids</taxon>
        <taxon>Rosales</taxon>
        <taxon>Moraceae</taxon>
        <taxon>Ficeae</taxon>
        <taxon>Ficus</taxon>
    </lineage>
</organism>
<sequence length="169" mass="18202">MVSGTVLVSSKWWVGAVLELSVESWSPFVVLRSGCVCCEGLWLPRELGGGEGVGSVRGPALLVVGGVCPSCTAGFPSLLLAFFPRWAEDSPPVSRIGFCVNWVLAVVWLGVIWWADLAFTSPVVGVFLRVWDRGSLWLSPSELITCVLSRGLWTLGLFGGSLAVRWFAC</sequence>
<reference evidence="2" key="1">
    <citation type="submission" date="2023-07" db="EMBL/GenBank/DDBJ databases">
        <title>draft genome sequence of fig (Ficus carica).</title>
        <authorList>
            <person name="Takahashi T."/>
            <person name="Nishimura K."/>
        </authorList>
    </citation>
    <scope>NUCLEOTIDE SEQUENCE</scope>
</reference>
<evidence type="ECO:0000313" key="2">
    <source>
        <dbReference type="EMBL" id="GMN57147.1"/>
    </source>
</evidence>
<dbReference type="AlphaFoldDB" id="A0AA88DKW3"/>
<dbReference type="EMBL" id="BTGU01000068">
    <property type="protein sequence ID" value="GMN57147.1"/>
    <property type="molecule type" value="Genomic_DNA"/>
</dbReference>
<keyword evidence="1" id="KW-0472">Membrane</keyword>
<feature type="transmembrane region" description="Helical" evidence="1">
    <location>
        <begin position="95"/>
        <end position="115"/>
    </location>
</feature>
<name>A0AA88DKW3_FICCA</name>
<keyword evidence="3" id="KW-1185">Reference proteome</keyword>
<accession>A0AA88DKW3</accession>
<dbReference type="Proteomes" id="UP001187192">
    <property type="component" value="Unassembled WGS sequence"/>
</dbReference>
<evidence type="ECO:0000256" key="1">
    <source>
        <dbReference type="SAM" id="Phobius"/>
    </source>
</evidence>
<proteinExistence type="predicted"/>
<comment type="caution">
    <text evidence="2">The sequence shown here is derived from an EMBL/GenBank/DDBJ whole genome shotgun (WGS) entry which is preliminary data.</text>
</comment>